<feature type="domain" description="PDZ" evidence="1">
    <location>
        <begin position="194"/>
        <end position="281"/>
    </location>
</feature>
<dbReference type="SMART" id="SM00228">
    <property type="entry name" value="PDZ"/>
    <property type="match status" value="1"/>
</dbReference>
<dbReference type="SUPFAM" id="SSF50156">
    <property type="entry name" value="PDZ domain-like"/>
    <property type="match status" value="1"/>
</dbReference>
<dbReference type="SUPFAM" id="SSF50494">
    <property type="entry name" value="Trypsin-like serine proteases"/>
    <property type="match status" value="1"/>
</dbReference>
<evidence type="ECO:0000259" key="1">
    <source>
        <dbReference type="PROSITE" id="PS50106"/>
    </source>
</evidence>
<organism evidence="2">
    <name type="scientific">mine drainage metagenome</name>
    <dbReference type="NCBI Taxonomy" id="410659"/>
    <lineage>
        <taxon>unclassified sequences</taxon>
        <taxon>metagenomes</taxon>
        <taxon>ecological metagenomes</taxon>
    </lineage>
</organism>
<dbReference type="Gene3D" id="2.40.10.120">
    <property type="match status" value="1"/>
</dbReference>
<keyword evidence="2" id="KW-0645">Protease</keyword>
<accession>A0A1J5PC29</accession>
<dbReference type="Pfam" id="PF13180">
    <property type="entry name" value="PDZ_2"/>
    <property type="match status" value="1"/>
</dbReference>
<dbReference type="GO" id="GO:0006508">
    <property type="term" value="P:proteolysis"/>
    <property type="evidence" value="ECO:0007669"/>
    <property type="project" value="UniProtKB-KW"/>
</dbReference>
<dbReference type="Pfam" id="PF13365">
    <property type="entry name" value="Trypsin_2"/>
    <property type="match status" value="1"/>
</dbReference>
<dbReference type="PROSITE" id="PS50106">
    <property type="entry name" value="PDZ"/>
    <property type="match status" value="1"/>
</dbReference>
<dbReference type="EMBL" id="MLJW01007626">
    <property type="protein sequence ID" value="OIQ65052.1"/>
    <property type="molecule type" value="Genomic_DNA"/>
</dbReference>
<proteinExistence type="predicted"/>
<reference evidence="2" key="1">
    <citation type="submission" date="2016-10" db="EMBL/GenBank/DDBJ databases">
        <title>Sequence of Gallionella enrichment culture.</title>
        <authorList>
            <person name="Poehlein A."/>
            <person name="Muehling M."/>
            <person name="Daniel R."/>
        </authorList>
    </citation>
    <scope>NUCLEOTIDE SEQUENCE</scope>
</reference>
<evidence type="ECO:0000313" key="2">
    <source>
        <dbReference type="EMBL" id="OIQ65052.1"/>
    </source>
</evidence>
<gene>
    <name evidence="2" type="primary">degP1_7</name>
    <name evidence="2" type="ORF">GALL_533920</name>
</gene>
<name>A0A1J5PC29_9ZZZZ</name>
<keyword evidence="2" id="KW-0378">Hydrolase</keyword>
<dbReference type="EC" id="3.4.21.107" evidence="2"/>
<sequence>MICEGNLIVTCDQALPALERYSIVLPNGSVAGALCAARDSGANLAMLTLEAAYPVANPEIATGSAGGMAIVVGADADGSPTSRLTVIHRLVRTVEGYAAVLDLSADRIDFGGLVIDAEGRLIGIAAMGPNNEAMAIPSNAIGRMLIQGPVVAGVRPVVPPLAPAPLPPAAVAPAAAAADALTPPVPAHAAPAASSGRRAWLGVALQPITVPDALAARAGQSSGRMVVSLTRGGPAEMAGLRVGDVLLALSGTSASGPQALRAFLAPDRIGSTIEIKLLREGNVLTTHLTVALQPG</sequence>
<dbReference type="GO" id="GO:0008233">
    <property type="term" value="F:peptidase activity"/>
    <property type="evidence" value="ECO:0007669"/>
    <property type="project" value="UniProtKB-KW"/>
</dbReference>
<dbReference type="AlphaFoldDB" id="A0A1J5PC29"/>
<dbReference type="InterPro" id="IPR001478">
    <property type="entry name" value="PDZ"/>
</dbReference>
<dbReference type="InterPro" id="IPR036034">
    <property type="entry name" value="PDZ_sf"/>
</dbReference>
<dbReference type="InterPro" id="IPR009003">
    <property type="entry name" value="Peptidase_S1_PA"/>
</dbReference>
<comment type="caution">
    <text evidence="2">The sequence shown here is derived from an EMBL/GenBank/DDBJ whole genome shotgun (WGS) entry which is preliminary data.</text>
</comment>
<protein>
    <submittedName>
        <fullName evidence="2">Putative periplasmic serine endoprotease DegP-like</fullName>
        <ecNumber evidence="2">3.4.21.107</ecNumber>
    </submittedName>
</protein>
<dbReference type="Gene3D" id="2.30.42.10">
    <property type="match status" value="1"/>
</dbReference>